<proteinExistence type="predicted"/>
<evidence type="ECO:0000313" key="1">
    <source>
        <dbReference type="EMBL" id="MQT02698.1"/>
    </source>
</evidence>
<keyword evidence="2" id="KW-1185">Reference proteome</keyword>
<organism evidence="1 2">
    <name type="scientific">Streptomyces jumonjinensis</name>
    <dbReference type="NCBI Taxonomy" id="1945"/>
    <lineage>
        <taxon>Bacteria</taxon>
        <taxon>Bacillati</taxon>
        <taxon>Actinomycetota</taxon>
        <taxon>Actinomycetes</taxon>
        <taxon>Kitasatosporales</taxon>
        <taxon>Streptomycetaceae</taxon>
        <taxon>Streptomyces</taxon>
    </lineage>
</organism>
<evidence type="ECO:0000313" key="2">
    <source>
        <dbReference type="Proteomes" id="UP000419138"/>
    </source>
</evidence>
<accession>A0A646KKW8</accession>
<reference evidence="1 2" key="1">
    <citation type="submission" date="2019-05" db="EMBL/GenBank/DDBJ databases">
        <title>Comparative genomics and metabolomics analyses of clavulanic acid producing Streptomyces species provides insight into specialized metabolism and evolution of beta-lactam biosynthetic gene clusters.</title>
        <authorList>
            <person name="Moore M.A."/>
            <person name="Cruz-Morales P."/>
            <person name="Barona Gomez F."/>
            <person name="Kapil T."/>
        </authorList>
    </citation>
    <scope>NUCLEOTIDE SEQUENCE [LARGE SCALE GENOMIC DNA]</scope>
    <source>
        <strain evidence="1 2">NRRL 5741</strain>
    </source>
</reference>
<dbReference type="RefSeq" id="WP_153482629.1">
    <property type="nucleotide sequence ID" value="NZ_JBEPDZ010000054.1"/>
</dbReference>
<dbReference type="Proteomes" id="UP000419138">
    <property type="component" value="Unassembled WGS sequence"/>
</dbReference>
<gene>
    <name evidence="1" type="ORF">FF041_21590</name>
</gene>
<name>A0A646KKW8_STRJU</name>
<dbReference type="AlphaFoldDB" id="A0A646KKW8"/>
<sequence length="85" mass="9746">MIDFTRFVPDGRERMNALRKLGDALLARLAPEAQAEAVTCGTACPSYKDYQCFTFRLHERCCYRAKPPYCSRAYCGPWEYTGSFC</sequence>
<dbReference type="EMBL" id="VCLA01000156">
    <property type="protein sequence ID" value="MQT02698.1"/>
    <property type="molecule type" value="Genomic_DNA"/>
</dbReference>
<protein>
    <submittedName>
        <fullName evidence="1">Uncharacterized protein</fullName>
    </submittedName>
</protein>
<comment type="caution">
    <text evidence="1">The sequence shown here is derived from an EMBL/GenBank/DDBJ whole genome shotgun (WGS) entry which is preliminary data.</text>
</comment>